<sequence>MDPVEAVAALGGCARRGQLLRRGLTDPQLLDAVRAGSLTRPHRGCYALPDAPYAAVRARVMSAQLTCISAAVAMDLPALVPSGGLHVAVPWDRGIVRGDRRLKVPTTVHRLPRALRHGVDALCVDAATLIDHLGACVGPAPQLTVVDAALNRGLVRIGDLWALTGTGPRRRAWLAAHADALSQSPGETLARLELREAGFAVVSQAPIRGVGHVDLLVDDRVVVEVDGETYHSSPEAQAEDARRDAVLAAAGIPRVRIPYATVRDQPGRTTAEVRVQLAAYERSRRS</sequence>
<feature type="domain" description="DUF559" evidence="1">
    <location>
        <begin position="213"/>
        <end position="277"/>
    </location>
</feature>
<evidence type="ECO:0000259" key="2">
    <source>
        <dbReference type="Pfam" id="PF13338"/>
    </source>
</evidence>
<dbReference type="EMBL" id="FNZI01000002">
    <property type="protein sequence ID" value="SEJ15327.1"/>
    <property type="molecule type" value="Genomic_DNA"/>
</dbReference>
<reference evidence="4" key="1">
    <citation type="submission" date="2016-10" db="EMBL/GenBank/DDBJ databases">
        <authorList>
            <person name="Varghese N."/>
        </authorList>
    </citation>
    <scope>NUCLEOTIDE SEQUENCE [LARGE SCALE GENOMIC DNA]</scope>
    <source>
        <strain evidence="4">DSM 24868</strain>
    </source>
</reference>
<gene>
    <name evidence="3" type="ORF">SAMN05421637_0968</name>
</gene>
<proteinExistence type="predicted"/>
<accession>A0A1H6WMC4</accession>
<dbReference type="eggNOG" id="COG2852">
    <property type="taxonomic scope" value="Bacteria"/>
</dbReference>
<dbReference type="STRING" id="1043493.SAMN05421637_0968"/>
<evidence type="ECO:0008006" key="5">
    <source>
        <dbReference type="Google" id="ProtNLM"/>
    </source>
</evidence>
<evidence type="ECO:0000313" key="3">
    <source>
        <dbReference type="EMBL" id="SEJ15327.1"/>
    </source>
</evidence>
<keyword evidence="4" id="KW-1185">Reference proteome</keyword>
<evidence type="ECO:0000259" key="1">
    <source>
        <dbReference type="Pfam" id="PF04480"/>
    </source>
</evidence>
<dbReference type="InterPro" id="IPR025159">
    <property type="entry name" value="AbiEi_N"/>
</dbReference>
<dbReference type="Proteomes" id="UP000183315">
    <property type="component" value="Unassembled WGS sequence"/>
</dbReference>
<dbReference type="InterPro" id="IPR007569">
    <property type="entry name" value="DUF559"/>
</dbReference>
<dbReference type="Gene3D" id="3.40.960.10">
    <property type="entry name" value="VSR Endonuclease"/>
    <property type="match status" value="1"/>
</dbReference>
<organism evidence="3 4">
    <name type="scientific">Demequina mangrovi</name>
    <dbReference type="NCBI Taxonomy" id="1043493"/>
    <lineage>
        <taxon>Bacteria</taxon>
        <taxon>Bacillati</taxon>
        <taxon>Actinomycetota</taxon>
        <taxon>Actinomycetes</taxon>
        <taxon>Micrococcales</taxon>
        <taxon>Demequinaceae</taxon>
        <taxon>Demequina</taxon>
    </lineage>
</organism>
<dbReference type="AlphaFoldDB" id="A0A1H6WMC4"/>
<dbReference type="RefSeq" id="WP_052405565.1">
    <property type="nucleotide sequence ID" value="NZ_BBLU01000003.1"/>
</dbReference>
<dbReference type="Pfam" id="PF04480">
    <property type="entry name" value="DUF559"/>
    <property type="match status" value="1"/>
</dbReference>
<dbReference type="Pfam" id="PF13338">
    <property type="entry name" value="AbiEi_4"/>
    <property type="match status" value="1"/>
</dbReference>
<feature type="domain" description="AbiEi antitoxin N-terminal" evidence="2">
    <location>
        <begin position="8"/>
        <end position="49"/>
    </location>
</feature>
<name>A0A1H6WMC4_9MICO</name>
<protein>
    <recommendedName>
        <fullName evidence="5">DUF559 domain-containing protein</fullName>
    </recommendedName>
</protein>
<evidence type="ECO:0000313" key="4">
    <source>
        <dbReference type="Proteomes" id="UP000183315"/>
    </source>
</evidence>